<reference evidence="6 7" key="1">
    <citation type="submission" date="2007-10" db="EMBL/GenBank/DDBJ databases">
        <title>Complete sequence of Desulfococcus oleovorans Hxd3.</title>
        <authorList>
            <consortium name="US DOE Joint Genome Institute"/>
            <person name="Copeland A."/>
            <person name="Lucas S."/>
            <person name="Lapidus A."/>
            <person name="Barry K."/>
            <person name="Glavina del Rio T."/>
            <person name="Dalin E."/>
            <person name="Tice H."/>
            <person name="Pitluck S."/>
            <person name="Kiss H."/>
            <person name="Brettin T."/>
            <person name="Bruce D."/>
            <person name="Detter J.C."/>
            <person name="Han C."/>
            <person name="Schmutz J."/>
            <person name="Larimer F."/>
            <person name="Land M."/>
            <person name="Hauser L."/>
            <person name="Kyrpides N."/>
            <person name="Kim E."/>
            <person name="Wawrik B."/>
            <person name="Richardson P."/>
        </authorList>
    </citation>
    <scope>NUCLEOTIDE SEQUENCE [LARGE SCALE GENOMIC DNA]</scope>
    <source>
        <strain evidence="7">DSM 6200 / JCM 39069 / Hxd3</strain>
    </source>
</reference>
<dbReference type="RefSeq" id="WP_012174345.1">
    <property type="nucleotide sequence ID" value="NC_009943.1"/>
</dbReference>
<evidence type="ECO:0000256" key="1">
    <source>
        <dbReference type="ARBA" id="ARBA00022448"/>
    </source>
</evidence>
<dbReference type="eggNOG" id="COG1136">
    <property type="taxonomic scope" value="Bacteria"/>
</dbReference>
<dbReference type="GO" id="GO:0005524">
    <property type="term" value="F:ATP binding"/>
    <property type="evidence" value="ECO:0007669"/>
    <property type="project" value="UniProtKB-KW"/>
</dbReference>
<dbReference type="Pfam" id="PF00005">
    <property type="entry name" value="ABC_tran"/>
    <property type="match status" value="1"/>
</dbReference>
<dbReference type="Proteomes" id="UP000008561">
    <property type="component" value="Chromosome"/>
</dbReference>
<evidence type="ECO:0000256" key="2">
    <source>
        <dbReference type="ARBA" id="ARBA00022741"/>
    </source>
</evidence>
<feature type="domain" description="ABC transporter" evidence="5">
    <location>
        <begin position="4"/>
        <end position="242"/>
    </location>
</feature>
<dbReference type="OrthoDB" id="9809450at2"/>
<dbReference type="STRING" id="96561.Dole_0917"/>
<dbReference type="InterPro" id="IPR017911">
    <property type="entry name" value="MacB-like_ATP-bd"/>
</dbReference>
<evidence type="ECO:0000256" key="4">
    <source>
        <dbReference type="ARBA" id="ARBA00038388"/>
    </source>
</evidence>
<dbReference type="EMBL" id="CP000859">
    <property type="protein sequence ID" value="ABW66727.1"/>
    <property type="molecule type" value="Genomic_DNA"/>
</dbReference>
<sequence>MRHIIVEHLSKIYGSGDSQVAAVSNMNFTIDSGEFVGVMGESGAGKSTLLSVLGAMNTPSAGRYLVDGIDVYGLSQEKQADFRREFLGFVFQRFHLIPYLTVLENVMLPLTTTDMNRREKQARARAALSVVGLENKWKRLPSEISGGENERVAVARAIVNDPPILLADEPTGNLDSRNTGEVMKLLCRLNENGATIVMVTHSAECAAYAGRVMTLADGRLVSEGRRPIEVVSPSFVFGRENVCYA</sequence>
<dbReference type="InterPro" id="IPR003439">
    <property type="entry name" value="ABC_transporter-like_ATP-bd"/>
</dbReference>
<keyword evidence="7" id="KW-1185">Reference proteome</keyword>
<dbReference type="InterPro" id="IPR003593">
    <property type="entry name" value="AAA+_ATPase"/>
</dbReference>
<dbReference type="GO" id="GO:0098796">
    <property type="term" value="C:membrane protein complex"/>
    <property type="evidence" value="ECO:0007669"/>
    <property type="project" value="UniProtKB-ARBA"/>
</dbReference>
<dbReference type="KEGG" id="dol:Dole_0917"/>
<dbReference type="GO" id="GO:0022857">
    <property type="term" value="F:transmembrane transporter activity"/>
    <property type="evidence" value="ECO:0007669"/>
    <property type="project" value="TreeGrafter"/>
</dbReference>
<keyword evidence="2" id="KW-0547">Nucleotide-binding</keyword>
<dbReference type="GO" id="GO:0005886">
    <property type="term" value="C:plasma membrane"/>
    <property type="evidence" value="ECO:0007669"/>
    <property type="project" value="TreeGrafter"/>
</dbReference>
<evidence type="ECO:0000256" key="3">
    <source>
        <dbReference type="ARBA" id="ARBA00022840"/>
    </source>
</evidence>
<evidence type="ECO:0000313" key="6">
    <source>
        <dbReference type="EMBL" id="ABW66727.1"/>
    </source>
</evidence>
<organism evidence="6 7">
    <name type="scientific">Desulfosudis oleivorans (strain DSM 6200 / JCM 39069 / Hxd3)</name>
    <name type="common">Desulfococcus oleovorans</name>
    <dbReference type="NCBI Taxonomy" id="96561"/>
    <lineage>
        <taxon>Bacteria</taxon>
        <taxon>Pseudomonadati</taxon>
        <taxon>Thermodesulfobacteriota</taxon>
        <taxon>Desulfobacteria</taxon>
        <taxon>Desulfobacterales</taxon>
        <taxon>Desulfosudaceae</taxon>
        <taxon>Desulfosudis</taxon>
    </lineage>
</organism>
<dbReference type="InterPro" id="IPR015854">
    <property type="entry name" value="ABC_transpr_LolD-like"/>
</dbReference>
<proteinExistence type="inferred from homology"/>
<dbReference type="GO" id="GO:0016887">
    <property type="term" value="F:ATP hydrolysis activity"/>
    <property type="evidence" value="ECO:0007669"/>
    <property type="project" value="InterPro"/>
</dbReference>
<name>A8ZWB9_DESOH</name>
<accession>A8ZWB9</accession>
<evidence type="ECO:0000313" key="7">
    <source>
        <dbReference type="Proteomes" id="UP000008561"/>
    </source>
</evidence>
<keyword evidence="1" id="KW-0813">Transport</keyword>
<comment type="similarity">
    <text evidence="4">Belongs to the ABC transporter superfamily. Macrolide exporter (TC 3.A.1.122) family.</text>
</comment>
<dbReference type="CDD" id="cd03255">
    <property type="entry name" value="ABC_MJ0796_LolCDE_FtsE"/>
    <property type="match status" value="1"/>
</dbReference>
<dbReference type="InterPro" id="IPR027417">
    <property type="entry name" value="P-loop_NTPase"/>
</dbReference>
<dbReference type="FunFam" id="3.40.50.300:FF:000032">
    <property type="entry name" value="Export ABC transporter ATP-binding protein"/>
    <property type="match status" value="1"/>
</dbReference>
<gene>
    <name evidence="6" type="ordered locus">Dole_0917</name>
</gene>
<keyword evidence="3" id="KW-0067">ATP-binding</keyword>
<dbReference type="HOGENOM" id="CLU_000604_1_22_7"/>
<dbReference type="Gene3D" id="3.40.50.300">
    <property type="entry name" value="P-loop containing nucleotide triphosphate hydrolases"/>
    <property type="match status" value="1"/>
</dbReference>
<dbReference type="SUPFAM" id="SSF52540">
    <property type="entry name" value="P-loop containing nucleoside triphosphate hydrolases"/>
    <property type="match status" value="1"/>
</dbReference>
<dbReference type="AlphaFoldDB" id="A8ZWB9"/>
<protein>
    <submittedName>
        <fullName evidence="6">ABC transporter-related protein</fullName>
    </submittedName>
</protein>
<dbReference type="SMART" id="SM00382">
    <property type="entry name" value="AAA"/>
    <property type="match status" value="1"/>
</dbReference>
<dbReference type="PROSITE" id="PS50893">
    <property type="entry name" value="ABC_TRANSPORTER_2"/>
    <property type="match status" value="1"/>
</dbReference>
<dbReference type="PANTHER" id="PTHR24220:SF86">
    <property type="entry name" value="ABC TRANSPORTER ABCH.1"/>
    <property type="match status" value="1"/>
</dbReference>
<evidence type="ECO:0000259" key="5">
    <source>
        <dbReference type="PROSITE" id="PS50893"/>
    </source>
</evidence>
<dbReference type="PANTHER" id="PTHR24220">
    <property type="entry name" value="IMPORT ATP-BINDING PROTEIN"/>
    <property type="match status" value="1"/>
</dbReference>